<protein>
    <submittedName>
        <fullName evidence="2">Uncharacterized protein</fullName>
    </submittedName>
</protein>
<feature type="region of interest" description="Disordered" evidence="1">
    <location>
        <begin position="95"/>
        <end position="131"/>
    </location>
</feature>
<feature type="compositionally biased region" description="Polar residues" evidence="1">
    <location>
        <begin position="115"/>
        <end position="130"/>
    </location>
</feature>
<proteinExistence type="predicted"/>
<organism evidence="2 3">
    <name type="scientific">Venturia effusa</name>
    <dbReference type="NCBI Taxonomy" id="50376"/>
    <lineage>
        <taxon>Eukaryota</taxon>
        <taxon>Fungi</taxon>
        <taxon>Dikarya</taxon>
        <taxon>Ascomycota</taxon>
        <taxon>Pezizomycotina</taxon>
        <taxon>Dothideomycetes</taxon>
        <taxon>Pleosporomycetidae</taxon>
        <taxon>Venturiales</taxon>
        <taxon>Venturiaceae</taxon>
        <taxon>Venturia</taxon>
    </lineage>
</organism>
<dbReference type="EMBL" id="CP042201">
    <property type="protein sequence ID" value="QDS77148.1"/>
    <property type="molecule type" value="Genomic_DNA"/>
</dbReference>
<gene>
    <name evidence="2" type="ORF">FKW77_001359</name>
</gene>
<dbReference type="Proteomes" id="UP000316270">
    <property type="component" value="Chromosome 17"/>
</dbReference>
<evidence type="ECO:0000313" key="2">
    <source>
        <dbReference type="EMBL" id="QDS77148.1"/>
    </source>
</evidence>
<evidence type="ECO:0000313" key="3">
    <source>
        <dbReference type="Proteomes" id="UP000316270"/>
    </source>
</evidence>
<evidence type="ECO:0000256" key="1">
    <source>
        <dbReference type="SAM" id="MobiDB-lite"/>
    </source>
</evidence>
<reference evidence="2 3" key="1">
    <citation type="submission" date="2019-07" db="EMBL/GenBank/DDBJ databases">
        <title>Finished genome of Venturia effusa.</title>
        <authorList>
            <person name="Young C.A."/>
            <person name="Cox M.P."/>
            <person name="Ganley A.R.D."/>
            <person name="David W.J."/>
        </authorList>
    </citation>
    <scope>NUCLEOTIDE SEQUENCE [LARGE SCALE GENOMIC DNA]</scope>
    <source>
        <strain evidence="3">albino</strain>
    </source>
</reference>
<keyword evidence="3" id="KW-1185">Reference proteome</keyword>
<feature type="region of interest" description="Disordered" evidence="1">
    <location>
        <begin position="157"/>
        <end position="205"/>
    </location>
</feature>
<name>A0A517LNC5_9PEZI</name>
<accession>A0A517LNC5</accession>
<dbReference type="AlphaFoldDB" id="A0A517LNC5"/>
<feature type="compositionally biased region" description="Basic and acidic residues" evidence="1">
    <location>
        <begin position="165"/>
        <end position="174"/>
    </location>
</feature>
<sequence>MSPLRQERFLVHEDQIAHYTTTKDEILLPRPDGTKVRYIYCTDPNYGIELPGLRDSRLKVDIPPSAPISETSALSNAPDRFRNVLEKLENDAHQSLGGRYKATSENEEATIGSPAFNSETTNLDKANTPSDYDFRNIDKAMQLINDSVAAIEEVIAESKASSSEFQRRVQRRDSGVSTGPSNDFEPHLQAPIQEDQDSDTSGPQQ</sequence>